<dbReference type="EMBL" id="FP929052">
    <property type="protein sequence ID" value="CBL17839.1"/>
    <property type="molecule type" value="Genomic_DNA"/>
</dbReference>
<proteinExistence type="predicted"/>
<dbReference type="RefSeq" id="WP_015558745.1">
    <property type="nucleotide sequence ID" value="NC_021039.1"/>
</dbReference>
<dbReference type="KEGG" id="rch:RUM_17830"/>
<dbReference type="GeneID" id="83156466"/>
<dbReference type="STRING" id="213810.RUM_17830"/>
<evidence type="ECO:0000313" key="1">
    <source>
        <dbReference type="EMBL" id="CBL17839.1"/>
    </source>
</evidence>
<name>D4LDZ4_RUMC1</name>
<organism evidence="1 2">
    <name type="scientific">Ruminococcus champanellensis (strain DSM 18848 / JCM 17042 / KCTC 15320 / 18P13)</name>
    <dbReference type="NCBI Taxonomy" id="213810"/>
    <lineage>
        <taxon>Bacteria</taxon>
        <taxon>Bacillati</taxon>
        <taxon>Bacillota</taxon>
        <taxon>Clostridia</taxon>
        <taxon>Eubacteriales</taxon>
        <taxon>Oscillospiraceae</taxon>
        <taxon>Ruminococcus</taxon>
    </lineage>
</organism>
<dbReference type="AlphaFoldDB" id="D4LDZ4"/>
<dbReference type="HOGENOM" id="CLU_144705_0_0_9"/>
<dbReference type="PATRIC" id="fig|213810.4.peg.1679"/>
<keyword evidence="2" id="KW-1185">Reference proteome</keyword>
<gene>
    <name evidence="1" type="ordered locus">RUM_17830</name>
</gene>
<dbReference type="BioCyc" id="RCHA213810:RUM_RS08655-MONOMER"/>
<protein>
    <recommendedName>
        <fullName evidence="3">Chloramphenicol resistance protein</fullName>
    </recommendedName>
</protein>
<evidence type="ECO:0000313" key="2">
    <source>
        <dbReference type="Proteomes" id="UP000007054"/>
    </source>
</evidence>
<reference evidence="1" key="1">
    <citation type="submission" date="2010-03" db="EMBL/GenBank/DDBJ databases">
        <title>The genome sequence of Ruminococcus sp. 18P13.</title>
        <authorList>
            <consortium name="metaHIT consortium -- http://www.metahit.eu/"/>
            <person name="Pajon A."/>
            <person name="Turner K."/>
            <person name="Parkhill J."/>
            <person name="Bernalier A."/>
        </authorList>
    </citation>
    <scope>NUCLEOTIDE SEQUENCE [LARGE SCALE GENOMIC DNA]</scope>
    <source>
        <strain evidence="1">Type strain: 18P13</strain>
    </source>
</reference>
<accession>D4LDZ4</accession>
<reference evidence="1" key="2">
    <citation type="submission" date="2010-03" db="EMBL/GenBank/DDBJ databases">
        <authorList>
            <person name="Pajon A."/>
        </authorList>
    </citation>
    <scope>NUCLEOTIDE SEQUENCE</scope>
    <source>
        <strain evidence="1">Type strain: 18P13</strain>
    </source>
</reference>
<evidence type="ECO:0008006" key="3">
    <source>
        <dbReference type="Google" id="ProtNLM"/>
    </source>
</evidence>
<sequence length="141" mass="16005">MKSIIEAIVDYVAGCPLLEDGRLNLDYLGADPIEYVVESVPCDPVYTQYTDGGCLWQYLFVFASREAYGTDTVQNLANSQFYERFAEWLRQNNDADILPRLPAGCTAQSIEPTTGGYVLLEDTNHNARYQIQCRLLYTKEE</sequence>
<dbReference type="Proteomes" id="UP000007054">
    <property type="component" value="Chromosome"/>
</dbReference>